<dbReference type="InterPro" id="IPR006291">
    <property type="entry name" value="CusR-like"/>
</dbReference>
<feature type="domain" description="OmpR/PhoB-type" evidence="9">
    <location>
        <begin position="122"/>
        <end position="220"/>
    </location>
</feature>
<dbReference type="NCBIfam" id="NF008567">
    <property type="entry name" value="PRK11517.1"/>
    <property type="match status" value="1"/>
</dbReference>
<protein>
    <submittedName>
        <fullName evidence="10">Response regulator transcription factor HprR</fullName>
    </submittedName>
</protein>
<evidence type="ECO:0000256" key="5">
    <source>
        <dbReference type="ARBA" id="ARBA00023163"/>
    </source>
</evidence>
<keyword evidence="11" id="KW-1185">Reference proteome</keyword>
<dbReference type="PROSITE" id="PS50110">
    <property type="entry name" value="RESPONSE_REGULATORY"/>
    <property type="match status" value="1"/>
</dbReference>
<accession>A0ABX0RG11</accession>
<evidence type="ECO:0000256" key="3">
    <source>
        <dbReference type="ARBA" id="ARBA00023015"/>
    </source>
</evidence>
<dbReference type="SMART" id="SM00862">
    <property type="entry name" value="Trans_reg_C"/>
    <property type="match status" value="1"/>
</dbReference>
<dbReference type="Pfam" id="PF00072">
    <property type="entry name" value="Response_reg"/>
    <property type="match status" value="1"/>
</dbReference>
<dbReference type="SUPFAM" id="SSF52172">
    <property type="entry name" value="CheY-like"/>
    <property type="match status" value="1"/>
</dbReference>
<dbReference type="CDD" id="cd19935">
    <property type="entry name" value="REC_OmpR_CusR-like"/>
    <property type="match status" value="1"/>
</dbReference>
<feature type="domain" description="Response regulatory" evidence="8">
    <location>
        <begin position="2"/>
        <end position="115"/>
    </location>
</feature>
<dbReference type="SMART" id="SM00448">
    <property type="entry name" value="REC"/>
    <property type="match status" value="1"/>
</dbReference>
<dbReference type="InterPro" id="IPR011006">
    <property type="entry name" value="CheY-like_superfamily"/>
</dbReference>
<reference evidence="10 11" key="1">
    <citation type="journal article" date="2019" name="bioRxiv">
        <title>Bacteria contribute to plant secondary compound degradation in a generalist herbivore system.</title>
        <authorList>
            <person name="Francoeur C.B."/>
            <person name="Khadempour L."/>
            <person name="Moreira-Soto R.D."/>
            <person name="Gotting K."/>
            <person name="Book A.J."/>
            <person name="Pinto-Tomas A.A."/>
            <person name="Keefover-Ring K."/>
            <person name="Currie C.R."/>
        </authorList>
    </citation>
    <scope>NUCLEOTIDE SEQUENCE [LARGE SCALE GENOMIC DNA]</scope>
    <source>
        <strain evidence="10">Acro-835</strain>
    </source>
</reference>
<name>A0ABX0RG11_9GAMM</name>
<keyword evidence="3" id="KW-0805">Transcription regulation</keyword>
<gene>
    <name evidence="10" type="primary">hprR</name>
    <name evidence="10" type="ORF">F3J40_22180</name>
</gene>
<evidence type="ECO:0000256" key="7">
    <source>
        <dbReference type="PROSITE-ProRule" id="PRU01091"/>
    </source>
</evidence>
<keyword evidence="4 7" id="KW-0238">DNA-binding</keyword>
<evidence type="ECO:0000259" key="8">
    <source>
        <dbReference type="PROSITE" id="PS50110"/>
    </source>
</evidence>
<dbReference type="Gene3D" id="3.40.50.2300">
    <property type="match status" value="1"/>
</dbReference>
<dbReference type="InterPro" id="IPR001789">
    <property type="entry name" value="Sig_transdc_resp-reg_receiver"/>
</dbReference>
<evidence type="ECO:0000259" key="9">
    <source>
        <dbReference type="PROSITE" id="PS51755"/>
    </source>
</evidence>
<dbReference type="Gene3D" id="1.10.10.10">
    <property type="entry name" value="Winged helix-like DNA-binding domain superfamily/Winged helix DNA-binding domain"/>
    <property type="match status" value="1"/>
</dbReference>
<dbReference type="PROSITE" id="PS51755">
    <property type="entry name" value="OMPR_PHOB"/>
    <property type="match status" value="1"/>
</dbReference>
<sequence length="226" mass="25760">MRLLLIEDNQQTQQWLSKGLKEEGYNVDIISDGRDGLMLAMEQNYSLIMLDIMLPGMDGWQLLRVLRSAKNVPVICLTARDSVADRIKGLELGANDYLVKPFSFAELLARIRVQLRQNRVCTTWLQLEDLQLDAAMQQAYRAGHPLSLTRKEFGLLWLLAQHHGQILSRTLIASEVWGINYDNETNIVDVAIRRLRSKVDDDHSVKLIITVRGMGYMLNIAGKIND</sequence>
<dbReference type="PANTHER" id="PTHR48111">
    <property type="entry name" value="REGULATOR OF RPOS"/>
    <property type="match status" value="1"/>
</dbReference>
<dbReference type="InterPro" id="IPR001867">
    <property type="entry name" value="OmpR/PhoB-type_DNA-bd"/>
</dbReference>
<dbReference type="Pfam" id="PF00486">
    <property type="entry name" value="Trans_reg_C"/>
    <property type="match status" value="1"/>
</dbReference>
<evidence type="ECO:0000256" key="2">
    <source>
        <dbReference type="ARBA" id="ARBA00023012"/>
    </source>
</evidence>
<dbReference type="InterPro" id="IPR036388">
    <property type="entry name" value="WH-like_DNA-bd_sf"/>
</dbReference>
<dbReference type="NCBIfam" id="TIGR01387">
    <property type="entry name" value="cztR_silR_copR"/>
    <property type="match status" value="1"/>
</dbReference>
<keyword evidence="2" id="KW-0902">Two-component regulatory system</keyword>
<evidence type="ECO:0000313" key="11">
    <source>
        <dbReference type="Proteomes" id="UP001515683"/>
    </source>
</evidence>
<dbReference type="InterPro" id="IPR039420">
    <property type="entry name" value="WalR-like"/>
</dbReference>
<dbReference type="Proteomes" id="UP001515683">
    <property type="component" value="Unassembled WGS sequence"/>
</dbReference>
<comment type="caution">
    <text evidence="10">The sequence shown here is derived from an EMBL/GenBank/DDBJ whole genome shotgun (WGS) entry which is preliminary data.</text>
</comment>
<evidence type="ECO:0000256" key="6">
    <source>
        <dbReference type="PROSITE-ProRule" id="PRU00169"/>
    </source>
</evidence>
<keyword evidence="1 6" id="KW-0597">Phosphoprotein</keyword>
<dbReference type="RefSeq" id="WP_167018134.1">
    <property type="nucleotide sequence ID" value="NZ_VWXF01000013.1"/>
</dbReference>
<evidence type="ECO:0000256" key="4">
    <source>
        <dbReference type="ARBA" id="ARBA00023125"/>
    </source>
</evidence>
<dbReference type="EMBL" id="VWXF01000013">
    <property type="protein sequence ID" value="NIF24285.1"/>
    <property type="molecule type" value="Genomic_DNA"/>
</dbReference>
<evidence type="ECO:0000313" key="10">
    <source>
        <dbReference type="EMBL" id="NIF24285.1"/>
    </source>
</evidence>
<feature type="DNA-binding region" description="OmpR/PhoB-type" evidence="7">
    <location>
        <begin position="122"/>
        <end position="220"/>
    </location>
</feature>
<feature type="modified residue" description="4-aspartylphosphate" evidence="6">
    <location>
        <position position="51"/>
    </location>
</feature>
<dbReference type="Gene3D" id="6.10.250.690">
    <property type="match status" value="1"/>
</dbReference>
<dbReference type="CDD" id="cd00383">
    <property type="entry name" value="trans_reg_C"/>
    <property type="match status" value="1"/>
</dbReference>
<proteinExistence type="predicted"/>
<keyword evidence="5" id="KW-0804">Transcription</keyword>
<organism evidence="10 11">
    <name type="scientific">Candidatus Pantoea multigeneris</name>
    <dbReference type="NCBI Taxonomy" id="2608357"/>
    <lineage>
        <taxon>Bacteria</taxon>
        <taxon>Pseudomonadati</taxon>
        <taxon>Pseudomonadota</taxon>
        <taxon>Gammaproteobacteria</taxon>
        <taxon>Enterobacterales</taxon>
        <taxon>Erwiniaceae</taxon>
        <taxon>Pantoea</taxon>
    </lineage>
</organism>
<dbReference type="PANTHER" id="PTHR48111:SF41">
    <property type="entry name" value="TRANSCRIPTIONAL REGULATORY PROTEIN CUSR-RELATED"/>
    <property type="match status" value="1"/>
</dbReference>
<evidence type="ECO:0000256" key="1">
    <source>
        <dbReference type="ARBA" id="ARBA00022553"/>
    </source>
</evidence>